<evidence type="ECO:0000256" key="7">
    <source>
        <dbReference type="ARBA" id="ARBA00023242"/>
    </source>
</evidence>
<keyword evidence="6" id="KW-0010">Activator</keyword>
<evidence type="ECO:0000256" key="2">
    <source>
        <dbReference type="ARBA" id="ARBA00006911"/>
    </source>
</evidence>
<dbReference type="InterPro" id="IPR007818">
    <property type="entry name" value="SHI"/>
</dbReference>
<keyword evidence="7" id="KW-0539">Nucleus</keyword>
<reference evidence="9" key="1">
    <citation type="submission" date="2020-06" db="EMBL/GenBank/DDBJ databases">
        <authorList>
            <person name="Li T."/>
            <person name="Hu X."/>
            <person name="Zhang T."/>
            <person name="Song X."/>
            <person name="Zhang H."/>
            <person name="Dai N."/>
            <person name="Sheng W."/>
            <person name="Hou X."/>
            <person name="Wei L."/>
        </authorList>
    </citation>
    <scope>NUCLEOTIDE SEQUENCE</scope>
    <source>
        <strain evidence="9">K16</strain>
        <tissue evidence="9">Leaf</tissue>
    </source>
</reference>
<evidence type="ECO:0000256" key="4">
    <source>
        <dbReference type="ARBA" id="ARBA00022833"/>
    </source>
</evidence>
<comment type="caution">
    <text evidence="9">The sequence shown here is derived from an EMBL/GenBank/DDBJ whole genome shotgun (WGS) entry which is preliminary data.</text>
</comment>
<dbReference type="AlphaFoldDB" id="A0AAE2C756"/>
<dbReference type="GO" id="GO:0003677">
    <property type="term" value="F:DNA binding"/>
    <property type="evidence" value="ECO:0007669"/>
    <property type="project" value="UniProtKB-KW"/>
</dbReference>
<dbReference type="GO" id="GO:0005634">
    <property type="term" value="C:nucleus"/>
    <property type="evidence" value="ECO:0007669"/>
    <property type="project" value="UniProtKB-SubCell"/>
</dbReference>
<keyword evidence="4" id="KW-0862">Zinc</keyword>
<dbReference type="InterPro" id="IPR006510">
    <property type="entry name" value="Znf_LRP1"/>
</dbReference>
<proteinExistence type="inferred from homology"/>
<evidence type="ECO:0000256" key="1">
    <source>
        <dbReference type="ARBA" id="ARBA00004123"/>
    </source>
</evidence>
<feature type="compositionally biased region" description="Basic and acidic residues" evidence="8">
    <location>
        <begin position="211"/>
        <end position="233"/>
    </location>
</feature>
<evidence type="ECO:0000256" key="5">
    <source>
        <dbReference type="ARBA" id="ARBA00023125"/>
    </source>
</evidence>
<dbReference type="EMBL" id="JACGWL010000001">
    <property type="protein sequence ID" value="KAK4411572.1"/>
    <property type="molecule type" value="Genomic_DNA"/>
</dbReference>
<feature type="compositionally biased region" description="Polar residues" evidence="8">
    <location>
        <begin position="46"/>
        <end position="62"/>
    </location>
</feature>
<dbReference type="NCBIfam" id="TIGR01623">
    <property type="entry name" value="put_zinc_LRP1"/>
    <property type="match status" value="1"/>
</dbReference>
<evidence type="ECO:0000256" key="6">
    <source>
        <dbReference type="ARBA" id="ARBA00023159"/>
    </source>
</evidence>
<feature type="region of interest" description="Disordered" evidence="8">
    <location>
        <begin position="193"/>
        <end position="241"/>
    </location>
</feature>
<dbReference type="PANTHER" id="PTHR31604">
    <property type="entry name" value="PROTEIN LATERAL ROOT PRIMORDIUM 1"/>
    <property type="match status" value="1"/>
</dbReference>
<name>A0AAE2C756_9LAMI</name>
<feature type="region of interest" description="Disordered" evidence="8">
    <location>
        <begin position="42"/>
        <end position="66"/>
    </location>
</feature>
<comment type="similarity">
    <text evidence="2">Belongs to the SHI protein family.</text>
</comment>
<dbReference type="PANTHER" id="PTHR31604:SF2">
    <property type="entry name" value="PROTEIN SHI RELATED SEQUENCE 7"/>
    <property type="match status" value="1"/>
</dbReference>
<comment type="subcellular location">
    <subcellularLocation>
        <location evidence="1">Nucleus</location>
    </subcellularLocation>
</comment>
<dbReference type="GO" id="GO:0045893">
    <property type="term" value="P:positive regulation of DNA-templated transcription"/>
    <property type="evidence" value="ECO:0007669"/>
    <property type="project" value="TreeGrafter"/>
</dbReference>
<keyword evidence="3" id="KW-0479">Metal-binding</keyword>
<accession>A0AAE2C756</accession>
<dbReference type="Proteomes" id="UP001289374">
    <property type="component" value="Unassembled WGS sequence"/>
</dbReference>
<evidence type="ECO:0000313" key="10">
    <source>
        <dbReference type="Proteomes" id="UP001289374"/>
    </source>
</evidence>
<dbReference type="GO" id="GO:0046872">
    <property type="term" value="F:metal ion binding"/>
    <property type="evidence" value="ECO:0007669"/>
    <property type="project" value="UniProtKB-KW"/>
</dbReference>
<reference evidence="9" key="2">
    <citation type="journal article" date="2024" name="Plant">
        <title>Genomic evolution and insights into agronomic trait innovations of Sesamum species.</title>
        <authorList>
            <person name="Miao H."/>
            <person name="Wang L."/>
            <person name="Qu L."/>
            <person name="Liu H."/>
            <person name="Sun Y."/>
            <person name="Le M."/>
            <person name="Wang Q."/>
            <person name="Wei S."/>
            <person name="Zheng Y."/>
            <person name="Lin W."/>
            <person name="Duan Y."/>
            <person name="Cao H."/>
            <person name="Xiong S."/>
            <person name="Wang X."/>
            <person name="Wei L."/>
            <person name="Li C."/>
            <person name="Ma Q."/>
            <person name="Ju M."/>
            <person name="Zhao R."/>
            <person name="Li G."/>
            <person name="Mu C."/>
            <person name="Tian Q."/>
            <person name="Mei H."/>
            <person name="Zhang T."/>
            <person name="Gao T."/>
            <person name="Zhang H."/>
        </authorList>
    </citation>
    <scope>NUCLEOTIDE SEQUENCE</scope>
    <source>
        <strain evidence="9">K16</strain>
    </source>
</reference>
<dbReference type="NCBIfam" id="TIGR01624">
    <property type="entry name" value="LRP1_Cterm"/>
    <property type="match status" value="1"/>
</dbReference>
<dbReference type="Pfam" id="PF05142">
    <property type="entry name" value="DUF702"/>
    <property type="match status" value="1"/>
</dbReference>
<dbReference type="InterPro" id="IPR006511">
    <property type="entry name" value="SHI_C"/>
</dbReference>
<organism evidence="9 10">
    <name type="scientific">Sesamum angolense</name>
    <dbReference type="NCBI Taxonomy" id="2727404"/>
    <lineage>
        <taxon>Eukaryota</taxon>
        <taxon>Viridiplantae</taxon>
        <taxon>Streptophyta</taxon>
        <taxon>Embryophyta</taxon>
        <taxon>Tracheophyta</taxon>
        <taxon>Spermatophyta</taxon>
        <taxon>Magnoliopsida</taxon>
        <taxon>eudicotyledons</taxon>
        <taxon>Gunneridae</taxon>
        <taxon>Pentapetalae</taxon>
        <taxon>asterids</taxon>
        <taxon>lamiids</taxon>
        <taxon>Lamiales</taxon>
        <taxon>Pedaliaceae</taxon>
        <taxon>Sesamum</taxon>
    </lineage>
</organism>
<keyword evidence="10" id="KW-1185">Reference proteome</keyword>
<dbReference type="GO" id="GO:0003700">
    <property type="term" value="F:DNA-binding transcription factor activity"/>
    <property type="evidence" value="ECO:0007669"/>
    <property type="project" value="InterPro"/>
</dbReference>
<keyword evidence="5" id="KW-0238">DNA-binding</keyword>
<evidence type="ECO:0000256" key="3">
    <source>
        <dbReference type="ARBA" id="ARBA00022723"/>
    </source>
</evidence>
<protein>
    <submittedName>
        <fullName evidence="9">Protein SHORT INTERNODES</fullName>
    </submittedName>
</protein>
<gene>
    <name evidence="9" type="ORF">Sango_0230200</name>
</gene>
<sequence length="382" mass="41227">MVERKKERKTENETRREGECTVAFGEAMAACQACGLAPTAPAGGPTHTNPDQQTTTHTNPPSEINPESLFLFRNEEISYKGFELWQPQPQHHHHHQPDNFLHRGLANPMQDLYASASGLAVGPSRGAGFHISTGDQSPRSGFLMMRSSGGGGISCQDCGNQAKKNCSHMRCRTCCKSRGFPCQTHVKSTWVPAAERRKRQQRLAALQKNQQQERQETHQQTHRDHSTGKRQRENPSASNSLVCTRIPTSTSGLELGNFPSEVSSEAVFRCVRVSAVDDAEDQLAYHTAVNIGGHVFKGILYDQGTDNQYMAAETSSGGGSVSAGAVQQLNLVTRTSATATSAPNTSAAGSGGSASPFLDSSLYPAPINSFIAGTQFFPPPRS</sequence>
<evidence type="ECO:0000256" key="8">
    <source>
        <dbReference type="SAM" id="MobiDB-lite"/>
    </source>
</evidence>
<evidence type="ECO:0000313" key="9">
    <source>
        <dbReference type="EMBL" id="KAK4411572.1"/>
    </source>
</evidence>